<organism evidence="1 2">
    <name type="scientific">Chitinivibrio alkaliphilus ACht1</name>
    <dbReference type="NCBI Taxonomy" id="1313304"/>
    <lineage>
        <taxon>Bacteria</taxon>
        <taxon>Pseudomonadati</taxon>
        <taxon>Fibrobacterota</taxon>
        <taxon>Chitinivibrionia</taxon>
        <taxon>Chitinivibrionales</taxon>
        <taxon>Chitinivibrionaceae</taxon>
        <taxon>Chitinivibrio</taxon>
    </lineage>
</organism>
<keyword evidence="2" id="KW-1185">Reference proteome</keyword>
<proteinExistence type="predicted"/>
<dbReference type="Gene3D" id="3.30.70.2940">
    <property type="match status" value="1"/>
</dbReference>
<protein>
    <submittedName>
        <fullName evidence="1">CRISPR/Cas system-associated RAMP superfamily protein Cmr3</fullName>
    </submittedName>
</protein>
<gene>
    <name evidence="1" type="ORF">CALK_2382</name>
</gene>
<reference evidence="1 2" key="1">
    <citation type="journal article" date="2013" name="Environ. Microbiol.">
        <title>Genome analysis of Chitinivibrio alkaliphilus gen. nov., sp. nov., a novel extremely haloalkaliphilic anaerobic chitinolytic bacterium from the candidate phylum Termite Group 3.</title>
        <authorList>
            <person name="Sorokin D.Y."/>
            <person name="Gumerov V.M."/>
            <person name="Rakitin A.L."/>
            <person name="Beletsky A.V."/>
            <person name="Damste J.S."/>
            <person name="Muyzer G."/>
            <person name="Mardanov A.V."/>
            <person name="Ravin N.V."/>
        </authorList>
    </citation>
    <scope>NUCLEOTIDE SEQUENCE [LARGE SCALE GENOMIC DNA]</scope>
    <source>
        <strain evidence="1 2">ACht1</strain>
    </source>
</reference>
<dbReference type="Pfam" id="PF09700">
    <property type="entry name" value="Cas_Cmr3"/>
    <property type="match status" value="1"/>
</dbReference>
<dbReference type="RefSeq" id="WP_022637737.1">
    <property type="nucleotide sequence ID" value="NZ_ASJR01000033.1"/>
</dbReference>
<accession>U7D8L6</accession>
<dbReference type="InterPro" id="IPR019117">
    <property type="entry name" value="CRISPR-assoc_protein_Cmr3"/>
</dbReference>
<evidence type="ECO:0000313" key="2">
    <source>
        <dbReference type="Proteomes" id="UP000017148"/>
    </source>
</evidence>
<dbReference type="AlphaFoldDB" id="U7D8L6"/>
<comment type="caution">
    <text evidence="1">The sequence shown here is derived from an EMBL/GenBank/DDBJ whole genome shotgun (WGS) entry which is preliminary data.</text>
</comment>
<sequence>MSWYKFIPSDTFFLRGAEPLAAGMEYETPTIFPPAPSVLCGAMRTAVLSQNDITIRQFKKGVSDLERYIGKFGASAPFSVTGVFLACGDTLYVPTPYNWMTESEKNSDEIAVVIPELLPAHAKKLGICGSYRSLYWGKHAKDLRSLGGSWVSLPALQQKKKKLKVDTDILLNTDSFITQEERTGIALDANRSVKKSQLYTGRHLRLAEGWSLVWSTDRDTGLASSGVMTIGGEQRFGTYEEIDSVNLNKNTELNAYMCTTPVLATTEVGEKVIASGKLVYRGGWSLAKQFHKPMVGYYPAGTVFSSKIDKCCISL</sequence>
<dbReference type="STRING" id="1313304.CALK_2382"/>
<dbReference type="EMBL" id="ASJR01000033">
    <property type="protein sequence ID" value="ERP30775.1"/>
    <property type="molecule type" value="Genomic_DNA"/>
</dbReference>
<name>U7D8L6_9BACT</name>
<dbReference type="Proteomes" id="UP000017148">
    <property type="component" value="Unassembled WGS sequence"/>
</dbReference>
<dbReference type="OrthoDB" id="6162707at2"/>
<dbReference type="eggNOG" id="COG1769">
    <property type="taxonomic scope" value="Bacteria"/>
</dbReference>
<evidence type="ECO:0000313" key="1">
    <source>
        <dbReference type="EMBL" id="ERP30775.1"/>
    </source>
</evidence>